<accession>A0ABD3CZL6</accession>
<dbReference type="Gene3D" id="2.40.50.140">
    <property type="entry name" value="Nucleic acid-binding proteins"/>
    <property type="match status" value="1"/>
</dbReference>
<dbReference type="PANTHER" id="PTHR47165:SF4">
    <property type="entry name" value="OS03G0429900 PROTEIN"/>
    <property type="match status" value="1"/>
</dbReference>
<evidence type="ECO:0000313" key="3">
    <source>
        <dbReference type="EMBL" id="KAL3635142.1"/>
    </source>
</evidence>
<dbReference type="InterPro" id="IPR013955">
    <property type="entry name" value="Rep_factor-A_C"/>
</dbReference>
<comment type="caution">
    <text evidence="3">The sequence shown here is derived from an EMBL/GenBank/DDBJ whole genome shotgun (WGS) entry which is preliminary data.</text>
</comment>
<organism evidence="3 4">
    <name type="scientific">Castilleja foliolosa</name>
    <dbReference type="NCBI Taxonomy" id="1961234"/>
    <lineage>
        <taxon>Eukaryota</taxon>
        <taxon>Viridiplantae</taxon>
        <taxon>Streptophyta</taxon>
        <taxon>Embryophyta</taxon>
        <taxon>Tracheophyta</taxon>
        <taxon>Spermatophyta</taxon>
        <taxon>Magnoliopsida</taxon>
        <taxon>eudicotyledons</taxon>
        <taxon>Gunneridae</taxon>
        <taxon>Pentapetalae</taxon>
        <taxon>asterids</taxon>
        <taxon>lamiids</taxon>
        <taxon>Lamiales</taxon>
        <taxon>Orobanchaceae</taxon>
        <taxon>Pedicularideae</taxon>
        <taxon>Castillejinae</taxon>
        <taxon>Castilleja</taxon>
    </lineage>
</organism>
<dbReference type="PANTHER" id="PTHR47165">
    <property type="entry name" value="OS03G0429900 PROTEIN"/>
    <property type="match status" value="1"/>
</dbReference>
<evidence type="ECO:0000259" key="2">
    <source>
        <dbReference type="Pfam" id="PF08646"/>
    </source>
</evidence>
<dbReference type="Proteomes" id="UP001632038">
    <property type="component" value="Unassembled WGS sequence"/>
</dbReference>
<dbReference type="AlphaFoldDB" id="A0ABD3CZL6"/>
<dbReference type="SUPFAM" id="SSF50249">
    <property type="entry name" value="Nucleic acid-binding proteins"/>
    <property type="match status" value="1"/>
</dbReference>
<dbReference type="Pfam" id="PF08646">
    <property type="entry name" value="Rep_fac-A_C"/>
    <property type="match status" value="1"/>
</dbReference>
<feature type="domain" description="Replication factor A C-terminal" evidence="2">
    <location>
        <begin position="122"/>
        <end position="244"/>
    </location>
</feature>
<name>A0ABD3CZL6_9LAMI</name>
<evidence type="ECO:0000256" key="1">
    <source>
        <dbReference type="SAM" id="MobiDB-lite"/>
    </source>
</evidence>
<feature type="compositionally biased region" description="Basic and acidic residues" evidence="1">
    <location>
        <begin position="1"/>
        <end position="13"/>
    </location>
</feature>
<reference evidence="4" key="1">
    <citation type="journal article" date="2024" name="IScience">
        <title>Strigolactones Initiate the Formation of Haustorium-like Structures in Castilleja.</title>
        <authorList>
            <person name="Buerger M."/>
            <person name="Peterson D."/>
            <person name="Chory J."/>
        </authorList>
    </citation>
    <scope>NUCLEOTIDE SEQUENCE [LARGE SCALE GENOMIC DNA]</scope>
</reference>
<feature type="region of interest" description="Disordered" evidence="1">
    <location>
        <begin position="1"/>
        <end position="24"/>
    </location>
</feature>
<sequence length="292" mass="33131">MERLQRVGRKEQRGAPATEAEVRDNDWSRFSGAPAAADLGQRRENQLGAAFVPHRGMIGGESDWSLWGFFPVADFILCRHIICPQQNKDNIRSLLIIITGNYDVNAAGCFIACDDLDAIYWVEGTIIGVEKNREFCYLACRICGKKVDQAAGRKWCWRCQAFTFTNILRYNVEITVADESDTAKMTLWNRATQKLLGEPAEDVISQYGNTARVMPDDIAEKILQKEGLFEVAICSQRSYNDAFNVSRLTIDDEIKDVYIMRNFPPAYESSSEDDSFQSTMDYVEEQDRVANN</sequence>
<gene>
    <name evidence="3" type="ORF">CASFOL_019689</name>
</gene>
<evidence type="ECO:0000313" key="4">
    <source>
        <dbReference type="Proteomes" id="UP001632038"/>
    </source>
</evidence>
<proteinExistence type="predicted"/>
<keyword evidence="4" id="KW-1185">Reference proteome</keyword>
<dbReference type="InterPro" id="IPR012340">
    <property type="entry name" value="NA-bd_OB-fold"/>
</dbReference>
<protein>
    <recommendedName>
        <fullName evidence="2">Replication factor A C-terminal domain-containing protein</fullName>
    </recommendedName>
</protein>
<dbReference type="EMBL" id="JAVIJP010000027">
    <property type="protein sequence ID" value="KAL3635142.1"/>
    <property type="molecule type" value="Genomic_DNA"/>
</dbReference>